<dbReference type="GO" id="GO:0032259">
    <property type="term" value="P:methylation"/>
    <property type="evidence" value="ECO:0007669"/>
    <property type="project" value="UniProtKB-KW"/>
</dbReference>
<dbReference type="GO" id="GO:0008757">
    <property type="term" value="F:S-adenosylmethionine-dependent methyltransferase activity"/>
    <property type="evidence" value="ECO:0007669"/>
    <property type="project" value="UniProtKB-ARBA"/>
</dbReference>
<dbReference type="Gene3D" id="3.40.50.150">
    <property type="entry name" value="Vaccinia Virus protein VP39"/>
    <property type="match status" value="1"/>
</dbReference>
<keyword evidence="2" id="KW-1185">Reference proteome</keyword>
<evidence type="ECO:0000313" key="1">
    <source>
        <dbReference type="EMBL" id="AYO41586.1"/>
    </source>
</evidence>
<keyword evidence="1" id="KW-0489">Methyltransferase</keyword>
<dbReference type="InterPro" id="IPR019410">
    <property type="entry name" value="Methyltransf_16"/>
</dbReference>
<dbReference type="GO" id="GO:0032991">
    <property type="term" value="C:protein-containing complex"/>
    <property type="evidence" value="ECO:0007669"/>
    <property type="project" value="TreeGrafter"/>
</dbReference>
<accession>A0A3G2S1E4</accession>
<dbReference type="PANTHER" id="PTHR14614:SF161">
    <property type="match status" value="1"/>
</dbReference>
<dbReference type="Pfam" id="PF10294">
    <property type="entry name" value="Methyltransf_16"/>
    <property type="match status" value="1"/>
</dbReference>
<dbReference type="InterPro" id="IPR029063">
    <property type="entry name" value="SAM-dependent_MTases_sf"/>
</dbReference>
<dbReference type="GO" id="GO:0005829">
    <property type="term" value="C:cytosol"/>
    <property type="evidence" value="ECO:0007669"/>
    <property type="project" value="TreeGrafter"/>
</dbReference>
<dbReference type="STRING" id="425264.A0A3G2S1E4"/>
<dbReference type="AlphaFoldDB" id="A0A3G2S1E4"/>
<sequence length="305" mass="33478">MGPNFPEALAIAPQAPSTGADDVAWAHDSADDIAQYGIAGRIWESAFLVESYVHAPSTWTWDPPRTIVGAPQARTILELGSGVGTAGLTTAMALDTRQTHDLIVTDLPDVCPLLARNTRDFHREGVRVHVRPLAWGDQDAARRILHEFRPTHLLCSDLVYFPDLLAPLLHTLLDVTDRVPDAQVVIAYKIRSLTKEQPFWTALGVWFDMAWTQCSTGPDQPLAPFGSHASHFVHKPPCDAQGKPLDDFFVLVAHRKSHTLTWTRPSAPATLLSGMHMVDGLAVPGEGTDTFEWMILSSASDAYLH</sequence>
<dbReference type="VEuPathDB" id="FungiDB:DNF11_0636"/>
<dbReference type="PANTHER" id="PTHR14614">
    <property type="entry name" value="HEPATOCELLULAR CARCINOMA-ASSOCIATED ANTIGEN"/>
    <property type="match status" value="1"/>
</dbReference>
<proteinExistence type="predicted"/>
<name>A0A3G2S1E4_MALR7</name>
<reference evidence="1 2" key="1">
    <citation type="submission" date="2018-10" db="EMBL/GenBank/DDBJ databases">
        <title>Complete genome sequence of Malassezia restricta CBS 7877.</title>
        <authorList>
            <person name="Morand S.C."/>
            <person name="Bertignac M."/>
            <person name="Iltis A."/>
            <person name="Kolder I."/>
            <person name="Pirovano W."/>
            <person name="Jourdain R."/>
            <person name="Clavaud C."/>
        </authorList>
    </citation>
    <scope>NUCLEOTIDE SEQUENCE [LARGE SCALE GENOMIC DNA]</scope>
    <source>
        <strain evidence="1 2">CBS 7877</strain>
    </source>
</reference>
<evidence type="ECO:0000313" key="2">
    <source>
        <dbReference type="Proteomes" id="UP000269793"/>
    </source>
</evidence>
<dbReference type="EMBL" id="CP033148">
    <property type="protein sequence ID" value="AYO41586.1"/>
    <property type="molecule type" value="Genomic_DNA"/>
</dbReference>
<dbReference type="Proteomes" id="UP000269793">
    <property type="component" value="Chromosome I"/>
</dbReference>
<dbReference type="EC" id="2.1.1.-" evidence="1"/>
<dbReference type="OrthoDB" id="413520at2759"/>
<organism evidence="1 2">
    <name type="scientific">Malassezia restricta (strain ATCC 96810 / NBRC 103918 / CBS 7877)</name>
    <name type="common">Seborrheic dermatitis infection agent</name>
    <dbReference type="NCBI Taxonomy" id="425264"/>
    <lineage>
        <taxon>Eukaryota</taxon>
        <taxon>Fungi</taxon>
        <taxon>Dikarya</taxon>
        <taxon>Basidiomycota</taxon>
        <taxon>Ustilaginomycotina</taxon>
        <taxon>Malasseziomycetes</taxon>
        <taxon>Malasseziales</taxon>
        <taxon>Malasseziaceae</taxon>
        <taxon>Malassezia</taxon>
    </lineage>
</organism>
<protein>
    <submittedName>
        <fullName evidence="1">Protein-lysine methyltransferase METTL21D</fullName>
        <ecNumber evidence="1">2.1.1.-</ecNumber>
    </submittedName>
</protein>
<keyword evidence="1" id="KW-0808">Transferase</keyword>
<gene>
    <name evidence="1" type="primary">Mettl21db</name>
    <name evidence="1" type="ORF">DNF11_0636</name>
</gene>